<gene>
    <name evidence="1" type="ORF">QTJ16_000152</name>
</gene>
<dbReference type="AlphaFoldDB" id="A0AAD9T5U3"/>
<evidence type="ECO:0008006" key="3">
    <source>
        <dbReference type="Google" id="ProtNLM"/>
    </source>
</evidence>
<dbReference type="PANTHER" id="PTHR12652">
    <property type="entry name" value="PEROXISOMAL BIOGENESIS FACTOR 11"/>
    <property type="match status" value="1"/>
</dbReference>
<evidence type="ECO:0000313" key="1">
    <source>
        <dbReference type="EMBL" id="KAK2629332.1"/>
    </source>
</evidence>
<comment type="caution">
    <text evidence="1">The sequence shown here is derived from an EMBL/GenBank/DDBJ whole genome shotgun (WGS) entry which is preliminary data.</text>
</comment>
<protein>
    <recommendedName>
        <fullName evidence="3">Peroxin 11C</fullName>
    </recommendedName>
</protein>
<reference evidence="1" key="1">
    <citation type="submission" date="2023-06" db="EMBL/GenBank/DDBJ databases">
        <title>Draft genome of Marssonina rosae.</title>
        <authorList>
            <person name="Cheng Q."/>
        </authorList>
    </citation>
    <scope>NUCLEOTIDE SEQUENCE</scope>
    <source>
        <strain evidence="1">R4</strain>
    </source>
</reference>
<dbReference type="Proteomes" id="UP001285354">
    <property type="component" value="Unassembled WGS sequence"/>
</dbReference>
<dbReference type="EMBL" id="JAUBYV010000001">
    <property type="protein sequence ID" value="KAK2629332.1"/>
    <property type="molecule type" value="Genomic_DNA"/>
</dbReference>
<name>A0AAD9T5U3_9HELO</name>
<evidence type="ECO:0000313" key="2">
    <source>
        <dbReference type="Proteomes" id="UP001285354"/>
    </source>
</evidence>
<organism evidence="1 2">
    <name type="scientific">Diplocarpon rosae</name>
    <dbReference type="NCBI Taxonomy" id="946125"/>
    <lineage>
        <taxon>Eukaryota</taxon>
        <taxon>Fungi</taxon>
        <taxon>Dikarya</taxon>
        <taxon>Ascomycota</taxon>
        <taxon>Pezizomycotina</taxon>
        <taxon>Leotiomycetes</taxon>
        <taxon>Helotiales</taxon>
        <taxon>Drepanopezizaceae</taxon>
        <taxon>Diplocarpon</taxon>
    </lineage>
</organism>
<proteinExistence type="predicted"/>
<dbReference type="PANTHER" id="PTHR12652:SF25">
    <property type="entry name" value="MICROBODY (PEROXISOME) PROLIFERATION PROTEIN PEROXIN 11C (EUROFUNG)"/>
    <property type="match status" value="1"/>
</dbReference>
<keyword evidence="2" id="KW-1185">Reference proteome</keyword>
<accession>A0AAD9T5U3</accession>
<sequence>MSEINGLPAADTCPSKAIPPLPTLNTLRAWLPLYLSKTDQTLYKLSKILASPSQTDALLLTLGYSSLLASSLLAKISLSRIRLQALSLIEKAISLPPGKTLSISPSAIPPSLLLILSQRLKAFSTLISDFRIFARLWSFVSLYTWGKSTWTHGGGDSIARGIVAAQVLVNIAFQYLENGAYLASKGVVGWNEKKQGRAWLYSSRFWAAHVGLEFVRLGRERVLRGKEWKEREEEGWWRELVVNAAYAPLTLHWSLDKGLVSEFWVGVFGSVAGIAKMREIWRQSGEN</sequence>